<feature type="signal peptide" evidence="1">
    <location>
        <begin position="1"/>
        <end position="20"/>
    </location>
</feature>
<evidence type="ECO:0000256" key="1">
    <source>
        <dbReference type="SAM" id="SignalP"/>
    </source>
</evidence>
<dbReference type="AlphaFoldDB" id="A0A3N4HZT6"/>
<evidence type="ECO:0000313" key="3">
    <source>
        <dbReference type="Proteomes" id="UP000275078"/>
    </source>
</evidence>
<protein>
    <submittedName>
        <fullName evidence="2">Uncharacterized protein</fullName>
    </submittedName>
</protein>
<evidence type="ECO:0000313" key="2">
    <source>
        <dbReference type="EMBL" id="RPA78707.1"/>
    </source>
</evidence>
<name>A0A3N4HZT6_ASCIM</name>
<organism evidence="2 3">
    <name type="scientific">Ascobolus immersus RN42</name>
    <dbReference type="NCBI Taxonomy" id="1160509"/>
    <lineage>
        <taxon>Eukaryota</taxon>
        <taxon>Fungi</taxon>
        <taxon>Dikarya</taxon>
        <taxon>Ascomycota</taxon>
        <taxon>Pezizomycotina</taxon>
        <taxon>Pezizomycetes</taxon>
        <taxon>Pezizales</taxon>
        <taxon>Ascobolaceae</taxon>
        <taxon>Ascobolus</taxon>
    </lineage>
</organism>
<keyword evidence="1" id="KW-0732">Signal</keyword>
<gene>
    <name evidence="2" type="ORF">BJ508DRAFT_329026</name>
</gene>
<reference evidence="2 3" key="1">
    <citation type="journal article" date="2018" name="Nat. Ecol. Evol.">
        <title>Pezizomycetes genomes reveal the molecular basis of ectomycorrhizal truffle lifestyle.</title>
        <authorList>
            <person name="Murat C."/>
            <person name="Payen T."/>
            <person name="Noel B."/>
            <person name="Kuo A."/>
            <person name="Morin E."/>
            <person name="Chen J."/>
            <person name="Kohler A."/>
            <person name="Krizsan K."/>
            <person name="Balestrini R."/>
            <person name="Da Silva C."/>
            <person name="Montanini B."/>
            <person name="Hainaut M."/>
            <person name="Levati E."/>
            <person name="Barry K.W."/>
            <person name="Belfiori B."/>
            <person name="Cichocki N."/>
            <person name="Clum A."/>
            <person name="Dockter R.B."/>
            <person name="Fauchery L."/>
            <person name="Guy J."/>
            <person name="Iotti M."/>
            <person name="Le Tacon F."/>
            <person name="Lindquist E.A."/>
            <person name="Lipzen A."/>
            <person name="Malagnac F."/>
            <person name="Mello A."/>
            <person name="Molinier V."/>
            <person name="Miyauchi S."/>
            <person name="Poulain J."/>
            <person name="Riccioni C."/>
            <person name="Rubini A."/>
            <person name="Sitrit Y."/>
            <person name="Splivallo R."/>
            <person name="Traeger S."/>
            <person name="Wang M."/>
            <person name="Zifcakova L."/>
            <person name="Wipf D."/>
            <person name="Zambonelli A."/>
            <person name="Paolocci F."/>
            <person name="Nowrousian M."/>
            <person name="Ottonello S."/>
            <person name="Baldrian P."/>
            <person name="Spatafora J.W."/>
            <person name="Henrissat B."/>
            <person name="Nagy L.G."/>
            <person name="Aury J.M."/>
            <person name="Wincker P."/>
            <person name="Grigoriev I.V."/>
            <person name="Bonfante P."/>
            <person name="Martin F.M."/>
        </authorList>
    </citation>
    <scope>NUCLEOTIDE SEQUENCE [LARGE SCALE GENOMIC DNA]</scope>
    <source>
        <strain evidence="2 3">RN42</strain>
    </source>
</reference>
<dbReference type="Proteomes" id="UP000275078">
    <property type="component" value="Unassembled WGS sequence"/>
</dbReference>
<dbReference type="EMBL" id="ML119708">
    <property type="protein sequence ID" value="RPA78707.1"/>
    <property type="molecule type" value="Genomic_DNA"/>
</dbReference>
<proteinExistence type="predicted"/>
<keyword evidence="3" id="KW-1185">Reference proteome</keyword>
<feature type="chain" id="PRO_5018125267" evidence="1">
    <location>
        <begin position="21"/>
        <end position="182"/>
    </location>
</feature>
<accession>A0A3N4HZT6</accession>
<sequence length="182" mass="20283">MRFTILLPLLLSLAIKSTLASTLGISKLDSIICPSSASSRPAPPLKDCYAAVDKVRRALEKEAIPFYTYLCYDAKSYENIYRVVSSGKCLIVVNFAGSQGGITDVHNCFLASEFLSLAGQTLSECGKREEKNVRAVFKWGRQIFFEFVYDEREMGVFDEVRVAEACDQCIPMEDNRLGVGRL</sequence>